<evidence type="ECO:0000313" key="3">
    <source>
        <dbReference type="Proteomes" id="UP000030669"/>
    </source>
</evidence>
<dbReference type="RefSeq" id="XP_007866059.1">
    <property type="nucleotide sequence ID" value="XM_007867868.1"/>
</dbReference>
<dbReference type="KEGG" id="gtr:GLOTRDRAFT_7073"/>
<dbReference type="Proteomes" id="UP000030669">
    <property type="component" value="Unassembled WGS sequence"/>
</dbReference>
<protein>
    <recommendedName>
        <fullName evidence="1">DUF7770 domain-containing protein</fullName>
    </recommendedName>
</protein>
<dbReference type="Pfam" id="PF24968">
    <property type="entry name" value="DUF7770"/>
    <property type="match status" value="1"/>
</dbReference>
<proteinExistence type="predicted"/>
<evidence type="ECO:0000259" key="1">
    <source>
        <dbReference type="Pfam" id="PF24968"/>
    </source>
</evidence>
<dbReference type="GeneID" id="19308122"/>
<gene>
    <name evidence="2" type="ORF">GLOTRDRAFT_7073</name>
</gene>
<evidence type="ECO:0000313" key="2">
    <source>
        <dbReference type="EMBL" id="EPQ55442.1"/>
    </source>
</evidence>
<accession>S7Q7D4</accession>
<dbReference type="AlphaFoldDB" id="S7Q7D4"/>
<feature type="non-terminal residue" evidence="2">
    <location>
        <position position="1"/>
    </location>
</feature>
<dbReference type="OrthoDB" id="3527137at2759"/>
<keyword evidence="3" id="KW-1185">Reference proteome</keyword>
<reference evidence="2 3" key="1">
    <citation type="journal article" date="2012" name="Science">
        <title>The Paleozoic origin of enzymatic lignin decomposition reconstructed from 31 fungal genomes.</title>
        <authorList>
            <person name="Floudas D."/>
            <person name="Binder M."/>
            <person name="Riley R."/>
            <person name="Barry K."/>
            <person name="Blanchette R.A."/>
            <person name="Henrissat B."/>
            <person name="Martinez A.T."/>
            <person name="Otillar R."/>
            <person name="Spatafora J.W."/>
            <person name="Yadav J.S."/>
            <person name="Aerts A."/>
            <person name="Benoit I."/>
            <person name="Boyd A."/>
            <person name="Carlson A."/>
            <person name="Copeland A."/>
            <person name="Coutinho P.M."/>
            <person name="de Vries R.P."/>
            <person name="Ferreira P."/>
            <person name="Findley K."/>
            <person name="Foster B."/>
            <person name="Gaskell J."/>
            <person name="Glotzer D."/>
            <person name="Gorecki P."/>
            <person name="Heitman J."/>
            <person name="Hesse C."/>
            <person name="Hori C."/>
            <person name="Igarashi K."/>
            <person name="Jurgens J.A."/>
            <person name="Kallen N."/>
            <person name="Kersten P."/>
            <person name="Kohler A."/>
            <person name="Kuees U."/>
            <person name="Kumar T.K.A."/>
            <person name="Kuo A."/>
            <person name="LaButti K."/>
            <person name="Larrondo L.F."/>
            <person name="Lindquist E."/>
            <person name="Ling A."/>
            <person name="Lombard V."/>
            <person name="Lucas S."/>
            <person name="Lundell T."/>
            <person name="Martin R."/>
            <person name="McLaughlin D.J."/>
            <person name="Morgenstern I."/>
            <person name="Morin E."/>
            <person name="Murat C."/>
            <person name="Nagy L.G."/>
            <person name="Nolan M."/>
            <person name="Ohm R.A."/>
            <person name="Patyshakuliyeva A."/>
            <person name="Rokas A."/>
            <person name="Ruiz-Duenas F.J."/>
            <person name="Sabat G."/>
            <person name="Salamov A."/>
            <person name="Samejima M."/>
            <person name="Schmutz J."/>
            <person name="Slot J.C."/>
            <person name="St John F."/>
            <person name="Stenlid J."/>
            <person name="Sun H."/>
            <person name="Sun S."/>
            <person name="Syed K."/>
            <person name="Tsang A."/>
            <person name="Wiebenga A."/>
            <person name="Young D."/>
            <person name="Pisabarro A."/>
            <person name="Eastwood D.C."/>
            <person name="Martin F."/>
            <person name="Cullen D."/>
            <person name="Grigoriev I.V."/>
            <person name="Hibbett D.S."/>
        </authorList>
    </citation>
    <scope>NUCLEOTIDE SEQUENCE [LARGE SCALE GENOMIC DNA]</scope>
    <source>
        <strain evidence="2 3">ATCC 11539</strain>
    </source>
</reference>
<dbReference type="InterPro" id="IPR056672">
    <property type="entry name" value="DUF7770"/>
</dbReference>
<organism evidence="2 3">
    <name type="scientific">Gloeophyllum trabeum (strain ATCC 11539 / FP-39264 / Madison 617)</name>
    <name type="common">Brown rot fungus</name>
    <dbReference type="NCBI Taxonomy" id="670483"/>
    <lineage>
        <taxon>Eukaryota</taxon>
        <taxon>Fungi</taxon>
        <taxon>Dikarya</taxon>
        <taxon>Basidiomycota</taxon>
        <taxon>Agaricomycotina</taxon>
        <taxon>Agaricomycetes</taxon>
        <taxon>Gloeophyllales</taxon>
        <taxon>Gloeophyllaceae</taxon>
        <taxon>Gloeophyllum</taxon>
    </lineage>
</organism>
<feature type="domain" description="DUF7770" evidence="1">
    <location>
        <begin position="5"/>
        <end position="81"/>
    </location>
</feature>
<name>S7Q7D4_GLOTA</name>
<feature type="non-terminal residue" evidence="2">
    <location>
        <position position="81"/>
    </location>
</feature>
<dbReference type="HOGENOM" id="CLU_2580263_0_0_1"/>
<dbReference type="EMBL" id="KB469302">
    <property type="protein sequence ID" value="EPQ55442.1"/>
    <property type="molecule type" value="Genomic_DNA"/>
</dbReference>
<sequence length="81" mass="9236">FVLPNNAASINLDMVKSSVERLEGTLGVIWKPYALTFNRMFAIEATPRPGLTVKQVLDYIIEKGRLRYRFTPSVQGCTFWV</sequence>